<feature type="compositionally biased region" description="Basic and acidic residues" evidence="1">
    <location>
        <begin position="600"/>
        <end position="616"/>
    </location>
</feature>
<dbReference type="InterPro" id="IPR036259">
    <property type="entry name" value="MFS_trans_sf"/>
</dbReference>
<feature type="transmembrane region" description="Helical" evidence="2">
    <location>
        <begin position="75"/>
        <end position="100"/>
    </location>
</feature>
<evidence type="ECO:0000313" key="3">
    <source>
        <dbReference type="EMBL" id="KAJ3837854.1"/>
    </source>
</evidence>
<sequence length="616" mass="66682">MSSSNDAPILSSLLSSSSSSYLIAYAVPCFLISLALTFGGTFLMLDRTRRKRKKLLTKPTTTMTRLTQSFSELEGGIGGVMIGYAFGVHLSTFLTLDILFTNSSLTLSPAAFTAIWVLSSLFSAFLSGRYAIVALMLTALTGGSLFCLALSIIIHPPLEARIVLVIVGMCVLLLGTLLSSFLAPLSKFKHGLCRFGTASTGSFGVTMSIALLSSSTPSWSSPYTHLYLSSSASWSSSAEKAFSAMFCLFFILGCVGDWALNRKWGESPEERWDEYLEDYLEGYGGDPNRAGVFEKEKSLWEKVVGSFSMESAQAKSDSFDNIPTKLRKSSSKSISDEDTLPVYEYNPPAGLLSKKHRRTIQFGRRKEVVKFRPLDEDDDSEDDETADRAGPPEYSDYEDEGQEESDISTAKPTLGTPMKTNTPNAGKPPSWSPSFLKDHRRSSRSIPLSSTSSASSEQTAVPMSSTSSSVPSSSTAHMPSSPTVSSASPVDTVQLQPQTPTRTQAPAAGQVPVPVPGLVAVPPTPSLLTAINRVERARKEAYTFDHGLPSSPSPGLHQAQAKLSEGQRLDIETGKTEAIKDEGEGGSEEQGRGRGRGRGQRWDEFWKDVKEVGNKR</sequence>
<feature type="transmembrane region" description="Helical" evidence="2">
    <location>
        <begin position="133"/>
        <end position="154"/>
    </location>
</feature>
<feature type="transmembrane region" description="Helical" evidence="2">
    <location>
        <begin position="20"/>
        <end position="45"/>
    </location>
</feature>
<comment type="caution">
    <text evidence="3">The sequence shown here is derived from an EMBL/GenBank/DDBJ whole genome shotgun (WGS) entry which is preliminary data.</text>
</comment>
<evidence type="ECO:0000256" key="1">
    <source>
        <dbReference type="SAM" id="MobiDB-lite"/>
    </source>
</evidence>
<feature type="transmembrane region" description="Helical" evidence="2">
    <location>
        <begin position="106"/>
        <end position="126"/>
    </location>
</feature>
<gene>
    <name evidence="3" type="ORF">F5878DRAFT_621225</name>
</gene>
<proteinExistence type="predicted"/>
<dbReference type="SUPFAM" id="SSF103473">
    <property type="entry name" value="MFS general substrate transporter"/>
    <property type="match status" value="1"/>
</dbReference>
<protein>
    <recommendedName>
        <fullName evidence="5">DUF4203 domain-containing protein</fullName>
    </recommendedName>
</protein>
<accession>A0AA38UDI4</accession>
<feature type="region of interest" description="Disordered" evidence="1">
    <location>
        <begin position="371"/>
        <end position="514"/>
    </location>
</feature>
<dbReference type="AlphaFoldDB" id="A0AA38UDI4"/>
<feature type="compositionally biased region" description="Acidic residues" evidence="1">
    <location>
        <begin position="375"/>
        <end position="385"/>
    </location>
</feature>
<reference evidence="3" key="1">
    <citation type="submission" date="2022-08" db="EMBL/GenBank/DDBJ databases">
        <authorList>
            <consortium name="DOE Joint Genome Institute"/>
            <person name="Min B."/>
            <person name="Riley R."/>
            <person name="Sierra-Patev S."/>
            <person name="Naranjo-Ortiz M."/>
            <person name="Looney B."/>
            <person name="Konkel Z."/>
            <person name="Slot J.C."/>
            <person name="Sakamoto Y."/>
            <person name="Steenwyk J.L."/>
            <person name="Rokas A."/>
            <person name="Carro J."/>
            <person name="Camarero S."/>
            <person name="Ferreira P."/>
            <person name="Molpeceres G."/>
            <person name="Ruiz-Duenas F.J."/>
            <person name="Serrano A."/>
            <person name="Henrissat B."/>
            <person name="Drula E."/>
            <person name="Hughes K.W."/>
            <person name="Mata J.L."/>
            <person name="Ishikawa N.K."/>
            <person name="Vargas-Isla R."/>
            <person name="Ushijima S."/>
            <person name="Smith C.A."/>
            <person name="Ahrendt S."/>
            <person name="Andreopoulos W."/>
            <person name="He G."/>
            <person name="Labutti K."/>
            <person name="Lipzen A."/>
            <person name="Ng V."/>
            <person name="Sandor L."/>
            <person name="Barry K."/>
            <person name="Martinez A.T."/>
            <person name="Xiao Y."/>
            <person name="Gibbons J.G."/>
            <person name="Terashima K."/>
            <person name="Hibbett D.S."/>
            <person name="Grigoriev I.V."/>
        </authorList>
    </citation>
    <scope>NUCLEOTIDE SEQUENCE</scope>
    <source>
        <strain evidence="3">TFB9207</strain>
    </source>
</reference>
<feature type="region of interest" description="Disordered" evidence="1">
    <location>
        <begin position="544"/>
        <end position="616"/>
    </location>
</feature>
<evidence type="ECO:0008006" key="5">
    <source>
        <dbReference type="Google" id="ProtNLM"/>
    </source>
</evidence>
<name>A0AA38UDI4_9AGAR</name>
<organism evidence="3 4">
    <name type="scientific">Lentinula raphanica</name>
    <dbReference type="NCBI Taxonomy" id="153919"/>
    <lineage>
        <taxon>Eukaryota</taxon>
        <taxon>Fungi</taxon>
        <taxon>Dikarya</taxon>
        <taxon>Basidiomycota</taxon>
        <taxon>Agaricomycotina</taxon>
        <taxon>Agaricomycetes</taxon>
        <taxon>Agaricomycetidae</taxon>
        <taxon>Agaricales</taxon>
        <taxon>Marasmiineae</taxon>
        <taxon>Omphalotaceae</taxon>
        <taxon>Lentinula</taxon>
    </lineage>
</organism>
<feature type="compositionally biased region" description="Low complexity" evidence="1">
    <location>
        <begin position="444"/>
        <end position="493"/>
    </location>
</feature>
<dbReference type="Proteomes" id="UP001163846">
    <property type="component" value="Unassembled WGS sequence"/>
</dbReference>
<keyword evidence="2" id="KW-0472">Membrane</keyword>
<keyword evidence="2" id="KW-1133">Transmembrane helix</keyword>
<dbReference type="EMBL" id="MU806218">
    <property type="protein sequence ID" value="KAJ3837854.1"/>
    <property type="molecule type" value="Genomic_DNA"/>
</dbReference>
<evidence type="ECO:0000313" key="4">
    <source>
        <dbReference type="Proteomes" id="UP001163846"/>
    </source>
</evidence>
<keyword evidence="4" id="KW-1185">Reference proteome</keyword>
<feature type="compositionally biased region" description="Low complexity" evidence="1">
    <location>
        <begin position="503"/>
        <end position="514"/>
    </location>
</feature>
<feature type="compositionally biased region" description="Basic and acidic residues" evidence="1">
    <location>
        <begin position="565"/>
        <end position="583"/>
    </location>
</feature>
<feature type="transmembrane region" description="Helical" evidence="2">
    <location>
        <begin position="160"/>
        <end position="183"/>
    </location>
</feature>
<keyword evidence="2" id="KW-0812">Transmembrane</keyword>
<feature type="compositionally biased region" description="Acidic residues" evidence="1">
    <location>
        <begin position="395"/>
        <end position="406"/>
    </location>
</feature>
<feature type="transmembrane region" description="Helical" evidence="2">
    <location>
        <begin position="241"/>
        <end position="260"/>
    </location>
</feature>
<evidence type="ECO:0000256" key="2">
    <source>
        <dbReference type="SAM" id="Phobius"/>
    </source>
</evidence>